<name>A0ABY7E641_MYAAR</name>
<dbReference type="Proteomes" id="UP001164746">
    <property type="component" value="Chromosome 5"/>
</dbReference>
<dbReference type="Gene3D" id="1.20.1070.10">
    <property type="entry name" value="Rhodopsin 7-helix transmembrane proteins"/>
    <property type="match status" value="1"/>
</dbReference>
<evidence type="ECO:0008006" key="3">
    <source>
        <dbReference type="Google" id="ProtNLM"/>
    </source>
</evidence>
<evidence type="ECO:0000313" key="1">
    <source>
        <dbReference type="EMBL" id="WAR05482.1"/>
    </source>
</evidence>
<organism evidence="1 2">
    <name type="scientific">Mya arenaria</name>
    <name type="common">Soft-shell clam</name>
    <dbReference type="NCBI Taxonomy" id="6604"/>
    <lineage>
        <taxon>Eukaryota</taxon>
        <taxon>Metazoa</taxon>
        <taxon>Spiralia</taxon>
        <taxon>Lophotrochozoa</taxon>
        <taxon>Mollusca</taxon>
        <taxon>Bivalvia</taxon>
        <taxon>Autobranchia</taxon>
        <taxon>Heteroconchia</taxon>
        <taxon>Euheterodonta</taxon>
        <taxon>Imparidentia</taxon>
        <taxon>Neoheterodontei</taxon>
        <taxon>Myida</taxon>
        <taxon>Myoidea</taxon>
        <taxon>Myidae</taxon>
        <taxon>Mya</taxon>
    </lineage>
</organism>
<accession>A0ABY7E641</accession>
<dbReference type="EMBL" id="CP111016">
    <property type="protein sequence ID" value="WAR05482.1"/>
    <property type="molecule type" value="Genomic_DNA"/>
</dbReference>
<keyword evidence="2" id="KW-1185">Reference proteome</keyword>
<evidence type="ECO:0000313" key="2">
    <source>
        <dbReference type="Proteomes" id="UP001164746"/>
    </source>
</evidence>
<gene>
    <name evidence="1" type="ORF">MAR_020851</name>
</gene>
<protein>
    <recommendedName>
        <fullName evidence="3">Transmembrane protein 231</fullName>
    </recommendedName>
</protein>
<reference evidence="1" key="1">
    <citation type="submission" date="2022-11" db="EMBL/GenBank/DDBJ databases">
        <title>Centuries of genome instability and evolution in soft-shell clam transmissible cancer (bioRxiv).</title>
        <authorList>
            <person name="Hart S.F.M."/>
            <person name="Yonemitsu M.A."/>
            <person name="Giersch R.M."/>
            <person name="Beal B.F."/>
            <person name="Arriagada G."/>
            <person name="Davis B.W."/>
            <person name="Ostrander E.A."/>
            <person name="Goff S.P."/>
            <person name="Metzger M.J."/>
        </authorList>
    </citation>
    <scope>NUCLEOTIDE SEQUENCE</scope>
    <source>
        <strain evidence="1">MELC-2E11</strain>
        <tissue evidence="1">Siphon/mantle</tissue>
    </source>
</reference>
<proteinExistence type="predicted"/>
<sequence length="167" mass="19319">MSGSPCLVHNTTDPGEVFYDTAQFAISDTVKLINDVLYFVVILMKQIKAENARQAYSIDCYKDIYSHVSSNESAIHLHTFPGKEYKHFIFTRPLCAYVPFHRNRRHSIKTTCFIAEPTDLGNNLSFMKTYTWIQNLFRYIIPLVVLTFLNPKIIHKLKREGIKGKSL</sequence>